<dbReference type="Proteomes" id="UP000192468">
    <property type="component" value="Unassembled WGS sequence"/>
</dbReference>
<feature type="transmembrane region" description="Helical" evidence="7">
    <location>
        <begin position="193"/>
        <end position="212"/>
    </location>
</feature>
<feature type="transmembrane region" description="Helical" evidence="7">
    <location>
        <begin position="95"/>
        <end position="116"/>
    </location>
</feature>
<keyword evidence="3" id="KW-1003">Cell membrane</keyword>
<evidence type="ECO:0000256" key="4">
    <source>
        <dbReference type="ARBA" id="ARBA00022692"/>
    </source>
</evidence>
<evidence type="ECO:0000313" key="8">
    <source>
        <dbReference type="EMBL" id="SMC28291.1"/>
    </source>
</evidence>
<keyword evidence="4 7" id="KW-0812">Transmembrane</keyword>
<feature type="transmembrane region" description="Helical" evidence="7">
    <location>
        <begin position="34"/>
        <end position="55"/>
    </location>
</feature>
<organism evidence="8 9">
    <name type="scientific">Clostridium acidisoli DSM 12555</name>
    <dbReference type="NCBI Taxonomy" id="1121291"/>
    <lineage>
        <taxon>Bacteria</taxon>
        <taxon>Bacillati</taxon>
        <taxon>Bacillota</taxon>
        <taxon>Clostridia</taxon>
        <taxon>Eubacteriales</taxon>
        <taxon>Clostridiaceae</taxon>
        <taxon>Clostridium</taxon>
    </lineage>
</organism>
<feature type="transmembrane region" description="Helical" evidence="7">
    <location>
        <begin position="283"/>
        <end position="302"/>
    </location>
</feature>
<feature type="transmembrane region" description="Helical" evidence="7">
    <location>
        <begin position="6"/>
        <end position="22"/>
    </location>
</feature>
<feature type="transmembrane region" description="Helical" evidence="7">
    <location>
        <begin position="224"/>
        <end position="246"/>
    </location>
</feature>
<dbReference type="Pfam" id="PF03547">
    <property type="entry name" value="Mem_trans"/>
    <property type="match status" value="1"/>
</dbReference>
<keyword evidence="6 7" id="KW-0472">Membrane</keyword>
<dbReference type="PANTHER" id="PTHR36838">
    <property type="entry name" value="AUXIN EFFLUX CARRIER FAMILY PROTEIN"/>
    <property type="match status" value="1"/>
</dbReference>
<evidence type="ECO:0008006" key="10">
    <source>
        <dbReference type="Google" id="ProtNLM"/>
    </source>
</evidence>
<feature type="transmembrane region" description="Helical" evidence="7">
    <location>
        <begin position="61"/>
        <end position="83"/>
    </location>
</feature>
<gene>
    <name evidence="8" type="ORF">SAMN02745134_03461</name>
</gene>
<dbReference type="GO" id="GO:0016020">
    <property type="term" value="C:membrane"/>
    <property type="evidence" value="ECO:0007669"/>
    <property type="project" value="UniProtKB-SubCell"/>
</dbReference>
<dbReference type="GO" id="GO:0055085">
    <property type="term" value="P:transmembrane transport"/>
    <property type="evidence" value="ECO:0007669"/>
    <property type="project" value="InterPro"/>
</dbReference>
<keyword evidence="9" id="KW-1185">Reference proteome</keyword>
<feature type="transmembrane region" description="Helical" evidence="7">
    <location>
        <begin position="167"/>
        <end position="187"/>
    </location>
</feature>
<evidence type="ECO:0000256" key="6">
    <source>
        <dbReference type="ARBA" id="ARBA00023136"/>
    </source>
</evidence>
<dbReference type="OrthoDB" id="3238334at2"/>
<proteinExistence type="predicted"/>
<evidence type="ECO:0000256" key="3">
    <source>
        <dbReference type="ARBA" id="ARBA00022475"/>
    </source>
</evidence>
<keyword evidence="5 7" id="KW-1133">Transmembrane helix</keyword>
<dbReference type="RefSeq" id="WP_084117464.1">
    <property type="nucleotide sequence ID" value="NZ_FWXH01000023.1"/>
</dbReference>
<comment type="subcellular location">
    <subcellularLocation>
        <location evidence="1">Membrane</location>
        <topology evidence="1">Multi-pass membrane protein</topology>
    </subcellularLocation>
</comment>
<accession>A0A1W1XXL4</accession>
<name>A0A1W1XXL4_9CLOT</name>
<protein>
    <recommendedName>
        <fullName evidence="10">Malonate transporter</fullName>
    </recommendedName>
</protein>
<feature type="transmembrane region" description="Helical" evidence="7">
    <location>
        <begin position="252"/>
        <end position="271"/>
    </location>
</feature>
<reference evidence="8 9" key="1">
    <citation type="submission" date="2017-04" db="EMBL/GenBank/DDBJ databases">
        <authorList>
            <person name="Afonso C.L."/>
            <person name="Miller P.J."/>
            <person name="Scott M.A."/>
            <person name="Spackman E."/>
            <person name="Goraichik I."/>
            <person name="Dimitrov K.M."/>
            <person name="Suarez D.L."/>
            <person name="Swayne D.E."/>
        </authorList>
    </citation>
    <scope>NUCLEOTIDE SEQUENCE [LARGE SCALE GENOMIC DNA]</scope>
    <source>
        <strain evidence="8 9">DSM 12555</strain>
    </source>
</reference>
<evidence type="ECO:0000313" key="9">
    <source>
        <dbReference type="Proteomes" id="UP000192468"/>
    </source>
</evidence>
<dbReference type="AlphaFoldDB" id="A0A1W1XXL4"/>
<sequence length="303" mass="33866">MSNINNQFLVSMLIIILGYVCKRINIVKQEDGEGIARIVLNVTLPCLIINTFSTLKIEISLLKLTLIAIIYGIIISIIGLYVFRKKKRKTKGVLVMLLPAFNIGLFAYPLVQAIWGKEGVKYFGMFDVGNSVIIFVLCYIIATYFSGESSKFEVKDILKKLFKSVPLITYIAVVIINVLGLHIPGLIVNISSIISKANMPMSLLLLGIYLSFSFNKSYFKNIGLVLALRYAIGFVVGILFFIFSPFDKMSRFTLLIGFILPVASAIIPFSIEFDYDEKLVGALANITILISFILVWFIVIITT</sequence>
<evidence type="ECO:0000256" key="7">
    <source>
        <dbReference type="SAM" id="Phobius"/>
    </source>
</evidence>
<keyword evidence="2" id="KW-0813">Transport</keyword>
<feature type="transmembrane region" description="Helical" evidence="7">
    <location>
        <begin position="128"/>
        <end position="146"/>
    </location>
</feature>
<dbReference type="STRING" id="1121291.SAMN02745134_03461"/>
<evidence type="ECO:0000256" key="2">
    <source>
        <dbReference type="ARBA" id="ARBA00022448"/>
    </source>
</evidence>
<dbReference type="InterPro" id="IPR004776">
    <property type="entry name" value="Mem_transp_PIN-like"/>
</dbReference>
<dbReference type="PANTHER" id="PTHR36838:SF3">
    <property type="entry name" value="TRANSPORTER AUXIN EFFLUX CARRIER EC FAMILY"/>
    <property type="match status" value="1"/>
</dbReference>
<evidence type="ECO:0000256" key="5">
    <source>
        <dbReference type="ARBA" id="ARBA00022989"/>
    </source>
</evidence>
<dbReference type="EMBL" id="FWXH01000023">
    <property type="protein sequence ID" value="SMC28291.1"/>
    <property type="molecule type" value="Genomic_DNA"/>
</dbReference>
<evidence type="ECO:0000256" key="1">
    <source>
        <dbReference type="ARBA" id="ARBA00004141"/>
    </source>
</evidence>